<evidence type="ECO:0000259" key="8">
    <source>
        <dbReference type="PROSITE" id="PS50850"/>
    </source>
</evidence>
<evidence type="ECO:0000256" key="3">
    <source>
        <dbReference type="ARBA" id="ARBA00022692"/>
    </source>
</evidence>
<organism evidence="9 10">
    <name type="scientific">Circinella minor</name>
    <dbReference type="NCBI Taxonomy" id="1195481"/>
    <lineage>
        <taxon>Eukaryota</taxon>
        <taxon>Fungi</taxon>
        <taxon>Fungi incertae sedis</taxon>
        <taxon>Mucoromycota</taxon>
        <taxon>Mucoromycotina</taxon>
        <taxon>Mucoromycetes</taxon>
        <taxon>Mucorales</taxon>
        <taxon>Lichtheimiaceae</taxon>
        <taxon>Circinella</taxon>
    </lineage>
</organism>
<keyword evidence="5 7" id="KW-0472">Membrane</keyword>
<comment type="caution">
    <text evidence="9">The sequence shown here is derived from an EMBL/GenBank/DDBJ whole genome shotgun (WGS) entry which is preliminary data.</text>
</comment>
<feature type="transmembrane region" description="Helical" evidence="7">
    <location>
        <begin position="189"/>
        <end position="208"/>
    </location>
</feature>
<evidence type="ECO:0000256" key="6">
    <source>
        <dbReference type="SAM" id="MobiDB-lite"/>
    </source>
</evidence>
<feature type="domain" description="Major facilitator superfamily (MFS) profile" evidence="8">
    <location>
        <begin position="60"/>
        <end position="479"/>
    </location>
</feature>
<dbReference type="PROSITE" id="PS50850">
    <property type="entry name" value="MFS"/>
    <property type="match status" value="1"/>
</dbReference>
<feature type="transmembrane region" description="Helical" evidence="7">
    <location>
        <begin position="328"/>
        <end position="350"/>
    </location>
</feature>
<feature type="transmembrane region" description="Helical" evidence="7">
    <location>
        <begin position="126"/>
        <end position="145"/>
    </location>
</feature>
<proteinExistence type="predicted"/>
<evidence type="ECO:0000256" key="2">
    <source>
        <dbReference type="ARBA" id="ARBA00022448"/>
    </source>
</evidence>
<keyword evidence="10" id="KW-1185">Reference proteome</keyword>
<evidence type="ECO:0000313" key="9">
    <source>
        <dbReference type="EMBL" id="KAG2218251.1"/>
    </source>
</evidence>
<name>A0A8H7RYM7_9FUNG</name>
<dbReference type="Gene3D" id="1.20.1250.20">
    <property type="entry name" value="MFS general substrate transporter like domains"/>
    <property type="match status" value="2"/>
</dbReference>
<feature type="region of interest" description="Disordered" evidence="6">
    <location>
        <begin position="1"/>
        <end position="23"/>
    </location>
</feature>
<dbReference type="FunFam" id="1.20.1250.20:FF:000013">
    <property type="entry name" value="MFS general substrate transporter"/>
    <property type="match status" value="1"/>
</dbReference>
<evidence type="ECO:0000256" key="7">
    <source>
        <dbReference type="SAM" id="Phobius"/>
    </source>
</evidence>
<dbReference type="SUPFAM" id="SSF103473">
    <property type="entry name" value="MFS general substrate transporter"/>
    <property type="match status" value="1"/>
</dbReference>
<dbReference type="PANTHER" id="PTHR43791">
    <property type="entry name" value="PERMEASE-RELATED"/>
    <property type="match status" value="1"/>
</dbReference>
<dbReference type="Pfam" id="PF07690">
    <property type="entry name" value="MFS_1"/>
    <property type="match status" value="1"/>
</dbReference>
<evidence type="ECO:0000313" key="10">
    <source>
        <dbReference type="Proteomes" id="UP000646827"/>
    </source>
</evidence>
<feature type="transmembrane region" description="Helical" evidence="7">
    <location>
        <begin position="385"/>
        <end position="409"/>
    </location>
</feature>
<dbReference type="Proteomes" id="UP000646827">
    <property type="component" value="Unassembled WGS sequence"/>
</dbReference>
<dbReference type="GO" id="GO:0016020">
    <property type="term" value="C:membrane"/>
    <property type="evidence" value="ECO:0007669"/>
    <property type="project" value="UniProtKB-SubCell"/>
</dbReference>
<dbReference type="PANTHER" id="PTHR43791:SF36">
    <property type="entry name" value="TRANSPORTER, PUTATIVE (AFU_ORTHOLOGUE AFUA_6G08340)-RELATED"/>
    <property type="match status" value="1"/>
</dbReference>
<keyword evidence="2" id="KW-0813">Transport</keyword>
<feature type="transmembrane region" description="Helical" evidence="7">
    <location>
        <begin position="220"/>
        <end position="242"/>
    </location>
</feature>
<feature type="compositionally biased region" description="Low complexity" evidence="6">
    <location>
        <begin position="1"/>
        <end position="11"/>
    </location>
</feature>
<keyword evidence="4 7" id="KW-1133">Transmembrane helix</keyword>
<dbReference type="AlphaFoldDB" id="A0A8H7RYM7"/>
<evidence type="ECO:0000256" key="5">
    <source>
        <dbReference type="ARBA" id="ARBA00023136"/>
    </source>
</evidence>
<dbReference type="EMBL" id="JAEPRB010000242">
    <property type="protein sequence ID" value="KAG2218251.1"/>
    <property type="molecule type" value="Genomic_DNA"/>
</dbReference>
<evidence type="ECO:0000256" key="4">
    <source>
        <dbReference type="ARBA" id="ARBA00022989"/>
    </source>
</evidence>
<gene>
    <name evidence="9" type="ORF">INT45_006252</name>
</gene>
<protein>
    <recommendedName>
        <fullName evidence="8">Major facilitator superfamily (MFS) profile domain-containing protein</fullName>
    </recommendedName>
</protein>
<feature type="non-terminal residue" evidence="9">
    <location>
        <position position="515"/>
    </location>
</feature>
<dbReference type="FunFam" id="1.20.1250.20:FF:000057">
    <property type="entry name" value="MFS general substrate transporter"/>
    <property type="match status" value="1"/>
</dbReference>
<evidence type="ECO:0000256" key="1">
    <source>
        <dbReference type="ARBA" id="ARBA00004141"/>
    </source>
</evidence>
<feature type="transmembrane region" description="Helical" evidence="7">
    <location>
        <begin position="421"/>
        <end position="441"/>
    </location>
</feature>
<reference evidence="9 10" key="1">
    <citation type="submission" date="2020-12" db="EMBL/GenBank/DDBJ databases">
        <title>Metabolic potential, ecology and presence of endohyphal bacteria is reflected in genomic diversity of Mucoromycotina.</title>
        <authorList>
            <person name="Muszewska A."/>
            <person name="Okrasinska A."/>
            <person name="Steczkiewicz K."/>
            <person name="Drgas O."/>
            <person name="Orlowska M."/>
            <person name="Perlinska-Lenart U."/>
            <person name="Aleksandrzak-Piekarczyk T."/>
            <person name="Szatraj K."/>
            <person name="Zielenkiewicz U."/>
            <person name="Pilsyk S."/>
            <person name="Malc E."/>
            <person name="Mieczkowski P."/>
            <person name="Kruszewska J.S."/>
            <person name="Biernat P."/>
            <person name="Pawlowska J."/>
        </authorList>
    </citation>
    <scope>NUCLEOTIDE SEQUENCE [LARGE SCALE GENOMIC DNA]</scope>
    <source>
        <strain evidence="9 10">CBS 142.35</strain>
    </source>
</reference>
<feature type="transmembrane region" description="Helical" evidence="7">
    <location>
        <begin position="286"/>
        <end position="308"/>
    </location>
</feature>
<accession>A0A8H7RYM7</accession>
<dbReference type="InterPro" id="IPR036259">
    <property type="entry name" value="MFS_trans_sf"/>
</dbReference>
<comment type="subcellular location">
    <subcellularLocation>
        <location evidence="1">Membrane</location>
        <topology evidence="1">Multi-pass membrane protein</topology>
    </subcellularLocation>
</comment>
<sequence>MSNNKNSIISDNDSEIKGEKQEQTTTISVSTVFDLEPQEQNFDIDKSELRQLLFKLDIRILPLFALCQLFSFMDRVNIGNAKIAGLVETTEITEDGYNTALSIFFAGYILLELPSNVILNKLGPRLWISILMISCGCVMMVMSIAKNDTSLIIIRLFLGFTEAGLYPALIFSMSVWYTKTQLTKRIAIVLIHSSVASVVGGLMAYGIMLHLEGTGSLHGWQWIFIIEGGLTVLIGIIVYILLPEFPEKFFTEHERDIFIEHKNTSFASYSIFEGDVVYKKIPWENIFVAIKDWHVLIFGLANLCYLTIKFNNALFLPSIIKGFGFTPLNAQLLTIPPNFIACVCSLVVAFSADRNKERGYHILSSSLFTAFGFSLLIGLKDSGTVPLYVALIFVSVGSQCSSPCINSWYSSNFAGRVKRSAATGLISMYSNLGGIISGQLYRQSDAPQYVHGHSASLAIVSCSVILSIVLKIIFKRENIKRDKMTVEERRDVLANNNPNKLGDKLNDTAVQGFRK</sequence>
<dbReference type="InterPro" id="IPR011701">
    <property type="entry name" value="MFS"/>
</dbReference>
<dbReference type="GO" id="GO:0022857">
    <property type="term" value="F:transmembrane transporter activity"/>
    <property type="evidence" value="ECO:0007669"/>
    <property type="project" value="InterPro"/>
</dbReference>
<feature type="transmembrane region" description="Helical" evidence="7">
    <location>
        <begin position="453"/>
        <end position="474"/>
    </location>
</feature>
<feature type="transmembrane region" description="Helical" evidence="7">
    <location>
        <begin position="362"/>
        <end position="379"/>
    </location>
</feature>
<keyword evidence="3 7" id="KW-0812">Transmembrane</keyword>
<dbReference type="InterPro" id="IPR020846">
    <property type="entry name" value="MFS_dom"/>
</dbReference>
<feature type="transmembrane region" description="Helical" evidence="7">
    <location>
        <begin position="151"/>
        <end position="177"/>
    </location>
</feature>
<dbReference type="OrthoDB" id="2985014at2759"/>